<gene>
    <name evidence="2" type="ORF">SAMN02982996_02660</name>
</gene>
<dbReference type="GO" id="GO:0005992">
    <property type="term" value="P:trehalose biosynthetic process"/>
    <property type="evidence" value="ECO:0007669"/>
    <property type="project" value="InterPro"/>
</dbReference>
<name>A0A1H4EGR0_9GAMM</name>
<dbReference type="PANTHER" id="PTHR10788">
    <property type="entry name" value="TREHALOSE-6-PHOSPHATE SYNTHASE"/>
    <property type="match status" value="1"/>
</dbReference>
<accession>A0A1H4EGR0</accession>
<evidence type="ECO:0000256" key="1">
    <source>
        <dbReference type="ARBA" id="ARBA00008799"/>
    </source>
</evidence>
<dbReference type="PANTHER" id="PTHR10788:SF106">
    <property type="entry name" value="BCDNA.GH08860"/>
    <property type="match status" value="1"/>
</dbReference>
<dbReference type="AlphaFoldDB" id="A0A1H4EGR0"/>
<dbReference type="Pfam" id="PF00982">
    <property type="entry name" value="Glyco_transf_20"/>
    <property type="match status" value="1"/>
</dbReference>
<dbReference type="eggNOG" id="COG0380">
    <property type="taxonomic scope" value="Bacteria"/>
</dbReference>
<comment type="similarity">
    <text evidence="1">Belongs to the glycosyltransferase 20 family.</text>
</comment>
<keyword evidence="3" id="KW-1185">Reference proteome</keyword>
<organism evidence="2 3">
    <name type="scientific">Lonsdalea quercina</name>
    <dbReference type="NCBI Taxonomy" id="71657"/>
    <lineage>
        <taxon>Bacteria</taxon>
        <taxon>Pseudomonadati</taxon>
        <taxon>Pseudomonadota</taxon>
        <taxon>Gammaproteobacteria</taxon>
        <taxon>Enterobacterales</taxon>
        <taxon>Pectobacteriaceae</taxon>
        <taxon>Lonsdalea</taxon>
    </lineage>
</organism>
<dbReference type="Gene3D" id="3.40.50.2000">
    <property type="entry name" value="Glycogen Phosphorylase B"/>
    <property type="match status" value="2"/>
</dbReference>
<proteinExistence type="inferred from homology"/>
<dbReference type="SUPFAM" id="SSF53756">
    <property type="entry name" value="UDP-Glycosyltransferase/glycogen phosphorylase"/>
    <property type="match status" value="1"/>
</dbReference>
<dbReference type="STRING" id="71657.SAMN02982996_02660"/>
<dbReference type="RefSeq" id="WP_074728980.1">
    <property type="nucleotide sequence ID" value="NZ_FNQS01000009.1"/>
</dbReference>
<dbReference type="InterPro" id="IPR001830">
    <property type="entry name" value="Glyco_trans_20"/>
</dbReference>
<evidence type="ECO:0000313" key="2">
    <source>
        <dbReference type="EMBL" id="SEA83770.1"/>
    </source>
</evidence>
<dbReference type="CDD" id="cd03788">
    <property type="entry name" value="GT20_TPS"/>
    <property type="match status" value="1"/>
</dbReference>
<dbReference type="GO" id="GO:0003825">
    <property type="term" value="F:alpha,alpha-trehalose-phosphate synthase (UDP-forming) activity"/>
    <property type="evidence" value="ECO:0007669"/>
    <property type="project" value="TreeGrafter"/>
</dbReference>
<evidence type="ECO:0000313" key="3">
    <source>
        <dbReference type="Proteomes" id="UP000187280"/>
    </source>
</evidence>
<protein>
    <submittedName>
        <fullName evidence="2">Trehalose 6-phosphate synthase</fullName>
    </submittedName>
</protein>
<dbReference type="EMBL" id="FNQS01000009">
    <property type="protein sequence ID" value="SEA83770.1"/>
    <property type="molecule type" value="Genomic_DNA"/>
</dbReference>
<dbReference type="Proteomes" id="UP000187280">
    <property type="component" value="Unassembled WGS sequence"/>
</dbReference>
<sequence>MNRLVVVSNRVPPALDDCPAGGLASGMMAALELSGGVWFGWNGEVEQCPTRVEQRSLNNVTFATTALTAEEYQQYYCGFSNGTLWPTFHYRVDLARYDNEEYQGYLRVNRRLAQMLKPLLRPDDIIWVQDYHLLPFAQACRSIGIHNRIGFFLHIPFPSSVIAMTIPPHRELFSSMTDYDLLGFQTEEDHQAFRDYASRMGMSDGIVNSGVYPISVAIEPLRQLAEDNSSDLHLLDQVSRHLGRKAIFSVDRLDYSKGLPERFSAYELLLKHYPEHRRRVQFVQFAPTTRDDILSYRQIREQLDALAGRINGGYSELDWLALNYMNKNCDRRRLMGLYRQAHVACVTPLRDGMNLVAKEYVAVQEETDPGVLVLSCFAGAARELDAALIVNPYDPREVAAALDRALMMPLEERIERHQSMLSILRHASIDVWLHRFVDDLSLQRLAGDAGRMPCVCLRA</sequence>
<reference evidence="2 3" key="1">
    <citation type="submission" date="2016-10" db="EMBL/GenBank/DDBJ databases">
        <authorList>
            <person name="de Groot N.N."/>
        </authorList>
    </citation>
    <scope>NUCLEOTIDE SEQUENCE [LARGE SCALE GENOMIC DNA]</scope>
    <source>
        <strain evidence="2 3">ATCC 29281</strain>
    </source>
</reference>
<dbReference type="GeneID" id="97765510"/>